<dbReference type="Proteomes" id="UP000002772">
    <property type="component" value="Unassembled WGS sequence"/>
</dbReference>
<organism evidence="1 2">
    <name type="scientific">Hallella multisaccharivorax DSM 17128</name>
    <dbReference type="NCBI Taxonomy" id="688246"/>
    <lineage>
        <taxon>Bacteria</taxon>
        <taxon>Pseudomonadati</taxon>
        <taxon>Bacteroidota</taxon>
        <taxon>Bacteroidia</taxon>
        <taxon>Bacteroidales</taxon>
        <taxon>Prevotellaceae</taxon>
        <taxon>Hallella</taxon>
    </lineage>
</organism>
<evidence type="ECO:0000313" key="1">
    <source>
        <dbReference type="EMBL" id="EGN57057.1"/>
    </source>
</evidence>
<proteinExistence type="predicted"/>
<dbReference type="eggNOG" id="ENOG502Z8XQ">
    <property type="taxonomic scope" value="Bacteria"/>
</dbReference>
<keyword evidence="2" id="KW-1185">Reference proteome</keyword>
<dbReference type="AlphaFoldDB" id="F8NCM1"/>
<dbReference type="STRING" id="688246.Premu_1651"/>
<dbReference type="RefSeq" id="WP_007574420.1">
    <property type="nucleotide sequence ID" value="NZ_BPTS01000001.1"/>
</dbReference>
<gene>
    <name evidence="1" type="ORF">Premu_1651</name>
</gene>
<reference evidence="2" key="1">
    <citation type="journal article" date="2011" name="Stand. Genomic Sci.">
        <title>Non-contiguous finished genome sequence of the opportunistic oral pathogen Prevotella multisaccharivorax type strain (PPPA20).</title>
        <authorList>
            <person name="Pati A."/>
            <person name="Gronow S."/>
            <person name="Lu M."/>
            <person name="Lapidus A."/>
            <person name="Nolan M."/>
            <person name="Lucas S."/>
            <person name="Hammon N."/>
            <person name="Deshpande S."/>
            <person name="Cheng J.F."/>
            <person name="Tapia R."/>
            <person name="Han C."/>
            <person name="Goodwin L."/>
            <person name="Pitluck S."/>
            <person name="Liolios K."/>
            <person name="Pagani I."/>
            <person name="Mavromatis K."/>
            <person name="Mikhailova N."/>
            <person name="Huntemann M."/>
            <person name="Chen A."/>
            <person name="Palaniappan K."/>
            <person name="Land M."/>
            <person name="Hauser L."/>
            <person name="Detter J.C."/>
            <person name="Brambilla E.M."/>
            <person name="Rohde M."/>
            <person name="Goker M."/>
            <person name="Woyke T."/>
            <person name="Bristow J."/>
            <person name="Eisen J.A."/>
            <person name="Markowitz V."/>
            <person name="Hugenholtz P."/>
            <person name="Kyrpides N.C."/>
            <person name="Klenk H.P."/>
            <person name="Ivanova N."/>
        </authorList>
    </citation>
    <scope>NUCLEOTIDE SEQUENCE [LARGE SCALE GENOMIC DNA]</scope>
    <source>
        <strain evidence="2">DSM 17128</strain>
    </source>
</reference>
<dbReference type="EMBL" id="GL945017">
    <property type="protein sequence ID" value="EGN57057.1"/>
    <property type="molecule type" value="Genomic_DNA"/>
</dbReference>
<accession>F8NCM1</accession>
<dbReference type="InterPro" id="IPR043741">
    <property type="entry name" value="DUF5686"/>
</dbReference>
<name>F8NCM1_9BACT</name>
<dbReference type="OrthoDB" id="983143at2"/>
<dbReference type="Pfam" id="PF18939">
    <property type="entry name" value="DUF5686"/>
    <property type="match status" value="2"/>
</dbReference>
<dbReference type="HOGENOM" id="CLU_021511_0_0_10"/>
<protein>
    <submittedName>
        <fullName evidence="1">Uncharacterized protein</fullName>
    </submittedName>
</protein>
<evidence type="ECO:0000313" key="2">
    <source>
        <dbReference type="Proteomes" id="UP000002772"/>
    </source>
</evidence>
<sequence length="679" mass="79866">MRRVIVGLLMLLPLYAAARKDNKFSLLRRVHTYATAIDTVHAPKTTFSYARASLRVDKRNPILLLVPSAYIIARGERREFLTESYSKVQLRDYNDFDIKPLIRITTIPGYRRTMASFNRYMTPTIYSETLCGNTILSPFHPNNFRFYKYKIYGESGDTVNIRFYGRRSNTQLVRGNASIDKLTGRIISCNYKSEYDMIHSWVSMEMGERGASSLFPRDCEALFYFRFFGNKVSAHYRSFFGLKDTLRLDGRQELNDPLLMAQVRPDSLNENESRMYQEMVTSYANRDSDRLQDTVRKKHNWVKTIFWDAVGNNVLNRVKMHFGQNSQGYLRVNPMLNPLYMSYSRGRGFTYKFDVHASYQLGYDSELLGRFRSGYSFKLHQFYFRLPIYYYMSRRKNRYVKFEIGNGNHISNNLIEKEMMISPQSGDLKPVISPKNFNEFRQADSRLILNFDINSRLGFQIGSLFQRYAAVNPGFFHFLDKPSEYTAFAPVLELQYRPWGWTGPIFTFDYDRGINGIMKSNMKYTRFEFNAEYIHHLNRLQSLQTRLGSGFYSHKGRNTYFLNYENFRENNIPGGWNDDWSGEFELLRSNSYNASSYYLRGNMTYESPLMLLSWLPIAGHYMEMERFYVSWLDVDHIHPYIELGYGFTTRLLSAGIFVSNGKGNRTIGCKFGFELFRHW</sequence>